<evidence type="ECO:0000313" key="13">
    <source>
        <dbReference type="Proteomes" id="UP001195483"/>
    </source>
</evidence>
<dbReference type="InterPro" id="IPR002909">
    <property type="entry name" value="IPT_dom"/>
</dbReference>
<evidence type="ECO:0000256" key="1">
    <source>
        <dbReference type="ARBA" id="ARBA00004167"/>
    </source>
</evidence>
<keyword evidence="8" id="KW-0325">Glycoprotein</keyword>
<evidence type="ECO:0000256" key="2">
    <source>
        <dbReference type="ARBA" id="ARBA00022692"/>
    </source>
</evidence>
<dbReference type="Pfam" id="PF18020">
    <property type="entry name" value="TIG_2"/>
    <property type="match status" value="1"/>
</dbReference>
<protein>
    <recommendedName>
        <fullName evidence="11">Sema domain-containing protein</fullName>
    </recommendedName>
</protein>
<dbReference type="SMART" id="SM00429">
    <property type="entry name" value="IPT"/>
    <property type="match status" value="1"/>
</dbReference>
<keyword evidence="5" id="KW-1133">Transmembrane helix</keyword>
<evidence type="ECO:0000259" key="11">
    <source>
        <dbReference type="PROSITE" id="PS51004"/>
    </source>
</evidence>
<dbReference type="SUPFAM" id="SSF103575">
    <property type="entry name" value="Plexin repeat"/>
    <property type="match status" value="1"/>
</dbReference>
<keyword evidence="3 10" id="KW-0732">Signal</keyword>
<dbReference type="Gene3D" id="3.30.1680.10">
    <property type="entry name" value="ligand-binding face of the semaphorins, domain 2"/>
    <property type="match status" value="1"/>
</dbReference>
<sequence>MRLTLLLFIGSIVMTTWSKISIFRTFEINSTQGTFSHMVLDNKTGNIYIGAMNNLYQLSSKLTLIKSATTGPKDDSPMCQPKNSTASCNEPKQLMDAYNKALVIDYKNNKLIACSSLYNGICERYSLRDIQSRNSYIYDPVVATDATSTTVAFIAPGPPKGDIQSDVLYVAASRANGGQSKFPAIASRVLETFKLVFYGIHTKSSKDIQAMFSDTFQVHYIYGFSSEKFSYFVTVQKRNPWSGSFISKLIRVCQADKHYYSYAEVQLKCMHNGALYNLAQAAYVGKAGSSLVTNMEINEDEDVLYVVCSIGYPSTAIPEKKSALCVYPLRKVRQIFTENIRNCFDGIGNTGPSHIITQASCKQTNFTIKDDYCGEYDSNNPIDGQTPIQTEAVITFNTTVSAVAVNKESQDTIAFVGTVKGHVIKVLIKSKDMATSYEDLTVEEGSKINTDMILYKRHLYVFTDRRIYKVQIQECNSYTLCESCVNDEYCGWVHSNDTCSVWDVYKSRRCMSSYAVLLIWKGMDKYQIPFYKHKPVVHGNEERECVFSINNENIKTKAHLDSDGDITCAIPSSTQLPAIATGEGWMYSRNDNWMEGCQSCSQSRWLCGWCIRNHSCTYFGFTCPGKTILLRSSRCAAFLLRAMRTQFKVNALSMDVGGNIRVRPLPMVIGIPVLICWRLSASIQAARCLALNGVGGVFGKEWRYPATLQCTARRWKAAVKVAKELIKEDFQTQFNCFFNMEDTKQVNANLARFPNGTSIIECEIVNFSYTGDAKELKVPFHISWDIKNKLDSADQIQVIMYKCDKLAESCGECLTLNSQYECGWCDQHCTSKSQCSSTWLSTADTCPNAMIINIEPTSGPKGGGTYINITGINLVIRFEDISIDVYIENSTRVQCDPVKDLYIAPRQIVCISGKSNVTGIGKLVVTINKKYNATGSHIFSYVSKIILCKLTIKVAIKIS</sequence>
<gene>
    <name evidence="12" type="ORF">CHS0354_008980</name>
</gene>
<comment type="caution">
    <text evidence="12">The sequence shown here is derived from an EMBL/GenBank/DDBJ whole genome shotgun (WGS) entry which is preliminary data.</text>
</comment>
<keyword evidence="4" id="KW-0677">Repeat</keyword>
<keyword evidence="2" id="KW-0812">Transmembrane</keyword>
<dbReference type="CDD" id="cd11236">
    <property type="entry name" value="Sema_plexin_like"/>
    <property type="match status" value="1"/>
</dbReference>
<dbReference type="InterPro" id="IPR015943">
    <property type="entry name" value="WD40/YVTN_repeat-like_dom_sf"/>
</dbReference>
<dbReference type="SMART" id="SM00423">
    <property type="entry name" value="PSI"/>
    <property type="match status" value="3"/>
</dbReference>
<feature type="chain" id="PRO_5042045233" description="Sema domain-containing protein" evidence="10">
    <location>
        <begin position="19"/>
        <end position="959"/>
    </location>
</feature>
<dbReference type="GO" id="GO:0002116">
    <property type="term" value="C:semaphorin receptor complex"/>
    <property type="evidence" value="ECO:0007669"/>
    <property type="project" value="TreeGrafter"/>
</dbReference>
<reference evidence="12" key="1">
    <citation type="journal article" date="2021" name="Genome Biol. Evol.">
        <title>A High-Quality Reference Genome for a Parasitic Bivalve with Doubly Uniparental Inheritance (Bivalvia: Unionida).</title>
        <authorList>
            <person name="Smith C.H."/>
        </authorList>
    </citation>
    <scope>NUCLEOTIDE SEQUENCE</scope>
    <source>
        <strain evidence="12">CHS0354</strain>
    </source>
</reference>
<comment type="caution">
    <text evidence="9">Lacks conserved residue(s) required for the propagation of feature annotation.</text>
</comment>
<dbReference type="Pfam" id="PF01833">
    <property type="entry name" value="TIG"/>
    <property type="match status" value="1"/>
</dbReference>
<feature type="signal peptide" evidence="10">
    <location>
        <begin position="1"/>
        <end position="18"/>
    </location>
</feature>
<reference evidence="12" key="2">
    <citation type="journal article" date="2021" name="Genome Biol. Evol.">
        <title>Developing a high-quality reference genome for a parasitic bivalve with doubly uniparental inheritance (Bivalvia: Unionida).</title>
        <authorList>
            <person name="Smith C.H."/>
        </authorList>
    </citation>
    <scope>NUCLEOTIDE SEQUENCE</scope>
    <source>
        <strain evidence="12">CHS0354</strain>
        <tissue evidence="12">Mantle</tissue>
    </source>
</reference>
<dbReference type="InterPro" id="IPR013783">
    <property type="entry name" value="Ig-like_fold"/>
</dbReference>
<feature type="domain" description="Sema" evidence="11">
    <location>
        <begin position="12"/>
        <end position="472"/>
    </location>
</feature>
<name>A0AAE0WDT8_9BIVA</name>
<dbReference type="GO" id="GO:0005886">
    <property type="term" value="C:plasma membrane"/>
    <property type="evidence" value="ECO:0007669"/>
    <property type="project" value="TreeGrafter"/>
</dbReference>
<evidence type="ECO:0000256" key="5">
    <source>
        <dbReference type="ARBA" id="ARBA00022989"/>
    </source>
</evidence>
<reference evidence="12" key="3">
    <citation type="submission" date="2023-05" db="EMBL/GenBank/DDBJ databases">
        <authorList>
            <person name="Smith C.H."/>
        </authorList>
    </citation>
    <scope>NUCLEOTIDE SEQUENCE</scope>
    <source>
        <strain evidence="12">CHS0354</strain>
        <tissue evidence="12">Mantle</tissue>
    </source>
</reference>
<comment type="subcellular location">
    <subcellularLocation>
        <location evidence="1">Membrane</location>
        <topology evidence="1">Single-pass membrane protein</topology>
    </subcellularLocation>
</comment>
<dbReference type="SUPFAM" id="SSF101912">
    <property type="entry name" value="Sema domain"/>
    <property type="match status" value="1"/>
</dbReference>
<evidence type="ECO:0000256" key="7">
    <source>
        <dbReference type="ARBA" id="ARBA00023157"/>
    </source>
</evidence>
<dbReference type="Proteomes" id="UP001195483">
    <property type="component" value="Unassembled WGS sequence"/>
</dbReference>
<dbReference type="EMBL" id="JAEAOA010000587">
    <property type="protein sequence ID" value="KAK3610544.1"/>
    <property type="molecule type" value="Genomic_DNA"/>
</dbReference>
<keyword evidence="7" id="KW-1015">Disulfide bond</keyword>
<dbReference type="Gene3D" id="2.60.40.10">
    <property type="entry name" value="Immunoglobulins"/>
    <property type="match status" value="1"/>
</dbReference>
<dbReference type="InterPro" id="IPR016201">
    <property type="entry name" value="PSI"/>
</dbReference>
<organism evidence="12 13">
    <name type="scientific">Potamilus streckersoni</name>
    <dbReference type="NCBI Taxonomy" id="2493646"/>
    <lineage>
        <taxon>Eukaryota</taxon>
        <taxon>Metazoa</taxon>
        <taxon>Spiralia</taxon>
        <taxon>Lophotrochozoa</taxon>
        <taxon>Mollusca</taxon>
        <taxon>Bivalvia</taxon>
        <taxon>Autobranchia</taxon>
        <taxon>Heteroconchia</taxon>
        <taxon>Palaeoheterodonta</taxon>
        <taxon>Unionida</taxon>
        <taxon>Unionoidea</taxon>
        <taxon>Unionidae</taxon>
        <taxon>Ambleminae</taxon>
        <taxon>Lampsilini</taxon>
        <taxon>Potamilus</taxon>
    </lineage>
</organism>
<dbReference type="PANTHER" id="PTHR22625:SF70">
    <property type="entry name" value="PLEXIN A, ISOFORM A"/>
    <property type="match status" value="1"/>
</dbReference>
<dbReference type="Pfam" id="PF01403">
    <property type="entry name" value="Sema"/>
    <property type="match status" value="1"/>
</dbReference>
<dbReference type="SUPFAM" id="SSF81296">
    <property type="entry name" value="E set domains"/>
    <property type="match status" value="1"/>
</dbReference>
<dbReference type="Gene3D" id="2.130.10.10">
    <property type="entry name" value="YVTN repeat-like/Quinoprotein amine dehydrogenase"/>
    <property type="match status" value="1"/>
</dbReference>
<dbReference type="PANTHER" id="PTHR22625">
    <property type="entry name" value="PLEXIN"/>
    <property type="match status" value="1"/>
</dbReference>
<evidence type="ECO:0000256" key="3">
    <source>
        <dbReference type="ARBA" id="ARBA00022729"/>
    </source>
</evidence>
<proteinExistence type="predicted"/>
<accession>A0AAE0WDT8</accession>
<evidence type="ECO:0000256" key="6">
    <source>
        <dbReference type="ARBA" id="ARBA00023136"/>
    </source>
</evidence>
<dbReference type="AlphaFoldDB" id="A0AAE0WDT8"/>
<dbReference type="GO" id="GO:0030334">
    <property type="term" value="P:regulation of cell migration"/>
    <property type="evidence" value="ECO:0007669"/>
    <property type="project" value="TreeGrafter"/>
</dbReference>
<evidence type="ECO:0000256" key="10">
    <source>
        <dbReference type="SAM" id="SignalP"/>
    </source>
</evidence>
<dbReference type="PROSITE" id="PS51004">
    <property type="entry name" value="SEMA"/>
    <property type="match status" value="1"/>
</dbReference>
<dbReference type="InterPro" id="IPR014756">
    <property type="entry name" value="Ig_E-set"/>
</dbReference>
<dbReference type="InterPro" id="IPR041362">
    <property type="entry name" value="TIG2_plexin"/>
</dbReference>
<dbReference type="InterPro" id="IPR031148">
    <property type="entry name" value="Plexin"/>
</dbReference>
<evidence type="ECO:0000256" key="9">
    <source>
        <dbReference type="PROSITE-ProRule" id="PRU00352"/>
    </source>
</evidence>
<evidence type="ECO:0000256" key="8">
    <source>
        <dbReference type="ARBA" id="ARBA00023180"/>
    </source>
</evidence>
<dbReference type="SMART" id="SM00630">
    <property type="entry name" value="Sema"/>
    <property type="match status" value="1"/>
</dbReference>
<evidence type="ECO:0000256" key="4">
    <source>
        <dbReference type="ARBA" id="ARBA00022737"/>
    </source>
</evidence>
<dbReference type="InterPro" id="IPR036352">
    <property type="entry name" value="Semap_dom_sf"/>
</dbReference>
<dbReference type="InterPro" id="IPR001627">
    <property type="entry name" value="Semap_dom"/>
</dbReference>
<keyword evidence="13" id="KW-1185">Reference proteome</keyword>
<evidence type="ECO:0000313" key="12">
    <source>
        <dbReference type="EMBL" id="KAK3610544.1"/>
    </source>
</evidence>
<keyword evidence="6" id="KW-0472">Membrane</keyword>
<dbReference type="GO" id="GO:0017154">
    <property type="term" value="F:semaphorin receptor activity"/>
    <property type="evidence" value="ECO:0007669"/>
    <property type="project" value="InterPro"/>
</dbReference>